<keyword evidence="6" id="KW-1133">Transmembrane helix</keyword>
<dbReference type="InterPro" id="IPR058792">
    <property type="entry name" value="Beta-barrel_RND_2"/>
</dbReference>
<dbReference type="Pfam" id="PF25954">
    <property type="entry name" value="Beta-barrel_RND_2"/>
    <property type="match status" value="1"/>
</dbReference>
<proteinExistence type="inferred from homology"/>
<evidence type="ECO:0000313" key="9">
    <source>
        <dbReference type="EMBL" id="TXC68118.1"/>
    </source>
</evidence>
<dbReference type="Gene3D" id="1.10.287.470">
    <property type="entry name" value="Helix hairpin bin"/>
    <property type="match status" value="1"/>
</dbReference>
<dbReference type="GO" id="GO:0030313">
    <property type="term" value="C:cell envelope"/>
    <property type="evidence" value="ECO:0007669"/>
    <property type="project" value="UniProtKB-SubCell"/>
</dbReference>
<evidence type="ECO:0000256" key="3">
    <source>
        <dbReference type="ARBA" id="ARBA00023054"/>
    </source>
</evidence>
<dbReference type="PANTHER" id="PTHR32347:SF14">
    <property type="entry name" value="EFFLUX SYSTEM COMPONENT YKNX-RELATED"/>
    <property type="match status" value="1"/>
</dbReference>
<dbReference type="NCBIfam" id="TIGR01730">
    <property type="entry name" value="RND_mfp"/>
    <property type="match status" value="1"/>
</dbReference>
<evidence type="ECO:0000256" key="2">
    <source>
        <dbReference type="ARBA" id="ARBA00009477"/>
    </source>
</evidence>
<evidence type="ECO:0000256" key="4">
    <source>
        <dbReference type="SAM" id="Coils"/>
    </source>
</evidence>
<evidence type="ECO:0000256" key="6">
    <source>
        <dbReference type="SAM" id="Phobius"/>
    </source>
</evidence>
<dbReference type="GO" id="GO:0022857">
    <property type="term" value="F:transmembrane transporter activity"/>
    <property type="evidence" value="ECO:0007669"/>
    <property type="project" value="InterPro"/>
</dbReference>
<dbReference type="PANTHER" id="PTHR32347">
    <property type="entry name" value="EFFLUX SYSTEM COMPONENT YKNX-RELATED"/>
    <property type="match status" value="1"/>
</dbReference>
<dbReference type="InterPro" id="IPR058625">
    <property type="entry name" value="MdtA-like_BSH"/>
</dbReference>
<accession>A0A5C6U9B6</accession>
<dbReference type="InterPro" id="IPR050465">
    <property type="entry name" value="UPF0194_transport"/>
</dbReference>
<organism evidence="9 10">
    <name type="scientific">Flavisphingopyxis soli</name>
    <dbReference type="NCBI Taxonomy" id="2601267"/>
    <lineage>
        <taxon>Bacteria</taxon>
        <taxon>Pseudomonadati</taxon>
        <taxon>Pseudomonadota</taxon>
        <taxon>Alphaproteobacteria</taxon>
        <taxon>Sphingomonadales</taxon>
        <taxon>Sphingopyxidaceae</taxon>
        <taxon>Flavisphingopyxis</taxon>
    </lineage>
</organism>
<dbReference type="SUPFAM" id="SSF111369">
    <property type="entry name" value="HlyD-like secretion proteins"/>
    <property type="match status" value="2"/>
</dbReference>
<dbReference type="EMBL" id="VOPY01000003">
    <property type="protein sequence ID" value="TXC68118.1"/>
    <property type="molecule type" value="Genomic_DNA"/>
</dbReference>
<keyword evidence="10" id="KW-1185">Reference proteome</keyword>
<comment type="caution">
    <text evidence="9">The sequence shown here is derived from an EMBL/GenBank/DDBJ whole genome shotgun (WGS) entry which is preliminary data.</text>
</comment>
<dbReference type="GO" id="GO:0016020">
    <property type="term" value="C:membrane"/>
    <property type="evidence" value="ECO:0007669"/>
    <property type="project" value="InterPro"/>
</dbReference>
<evidence type="ECO:0000313" key="10">
    <source>
        <dbReference type="Proteomes" id="UP000321129"/>
    </source>
</evidence>
<dbReference type="InterPro" id="IPR006143">
    <property type="entry name" value="RND_pump_MFP"/>
</dbReference>
<reference evidence="9 10" key="1">
    <citation type="submission" date="2019-08" db="EMBL/GenBank/DDBJ databases">
        <title>Sphingorhabdus soil sp. nov., isolated from arctic soil.</title>
        <authorList>
            <person name="Liu Y."/>
        </authorList>
    </citation>
    <scope>NUCLEOTIDE SEQUENCE [LARGE SCALE GENOMIC DNA]</scope>
    <source>
        <strain evidence="9 10">D-2Q-5-6</strain>
    </source>
</reference>
<dbReference type="Pfam" id="PF25917">
    <property type="entry name" value="BSH_RND"/>
    <property type="match status" value="1"/>
</dbReference>
<feature type="transmembrane region" description="Helical" evidence="6">
    <location>
        <begin position="74"/>
        <end position="91"/>
    </location>
</feature>
<keyword evidence="6" id="KW-0472">Membrane</keyword>
<evidence type="ECO:0000256" key="1">
    <source>
        <dbReference type="ARBA" id="ARBA00004196"/>
    </source>
</evidence>
<feature type="compositionally biased region" description="Acidic residues" evidence="5">
    <location>
        <begin position="477"/>
        <end position="495"/>
    </location>
</feature>
<feature type="domain" description="Multidrug resistance protein MdtA-like barrel-sandwich hybrid" evidence="7">
    <location>
        <begin position="124"/>
        <end position="292"/>
    </location>
</feature>
<feature type="domain" description="CusB-like beta-barrel" evidence="8">
    <location>
        <begin position="304"/>
        <end position="378"/>
    </location>
</feature>
<keyword evidence="6" id="KW-0812">Transmembrane</keyword>
<feature type="coiled-coil region" evidence="4">
    <location>
        <begin position="217"/>
        <end position="251"/>
    </location>
</feature>
<dbReference type="AlphaFoldDB" id="A0A5C6U9B6"/>
<dbReference type="Proteomes" id="UP000321129">
    <property type="component" value="Unassembled WGS sequence"/>
</dbReference>
<keyword evidence="3 4" id="KW-0175">Coiled coil</keyword>
<comment type="subcellular location">
    <subcellularLocation>
        <location evidence="1">Cell envelope</location>
    </subcellularLocation>
</comment>
<evidence type="ECO:0000256" key="5">
    <source>
        <dbReference type="SAM" id="MobiDB-lite"/>
    </source>
</evidence>
<feature type="compositionally biased region" description="Basic and acidic residues" evidence="5">
    <location>
        <begin position="396"/>
        <end position="425"/>
    </location>
</feature>
<feature type="region of interest" description="Disordered" evidence="5">
    <location>
        <begin position="471"/>
        <end position="495"/>
    </location>
</feature>
<sequence length="495" mass="53634">MPVGVTSSNHRTAAHLRIARAVSYARSLFDSRARAVSRLFLILCCFAHTPVPCRSFSGENDVEKFGAWIKRHKIWSAIIALVVVFIVYKVVVPTPPDYEYVTEAADRGEVVRTVSASGKLRALNTIKVGSEISGQVTQVYVDFNSPVTAGQVLAQIDPTRIRARVQQAQAQVSLARAALAQADAAIIRARTDVEVQQRQFSRAQELVKQGFVSKAALDQAQNALSTARAAMSTAQAQAQSARAQISQSNAELSSARLDLSRTRIVAPTSGVVINKLVEPGTTVAASFQTPNLFEIAADTSRMQVEASVDEADIGQIRDGQTVQFTVDSYPEDTFKAIVQQIRKSATETANVVSYLVILDVDNKDGKLLTGMTANVDIVTGRKANVIRVPVAAMRFRPREADRPKDKDDDAAAKKPVAKSDKRPSRTAELWIAGADPYKPTRRAVVIGLEGEDYVEIVKGIKPGEKVLVRSKSLKDDSGDDSGDASDENDTEVNVS</sequence>
<dbReference type="Gene3D" id="2.40.30.170">
    <property type="match status" value="1"/>
</dbReference>
<name>A0A5C6U9B6_9SPHN</name>
<protein>
    <submittedName>
        <fullName evidence="9">Efflux RND transporter periplasmic adaptor subunit</fullName>
    </submittedName>
</protein>
<evidence type="ECO:0000259" key="7">
    <source>
        <dbReference type="Pfam" id="PF25917"/>
    </source>
</evidence>
<comment type="similarity">
    <text evidence="2">Belongs to the membrane fusion protein (MFP) (TC 8.A.1) family.</text>
</comment>
<dbReference type="Gene3D" id="2.40.50.100">
    <property type="match status" value="1"/>
</dbReference>
<dbReference type="Gene3D" id="2.40.420.20">
    <property type="match status" value="1"/>
</dbReference>
<evidence type="ECO:0000259" key="8">
    <source>
        <dbReference type="Pfam" id="PF25954"/>
    </source>
</evidence>
<gene>
    <name evidence="9" type="ORF">FSZ31_10445</name>
</gene>
<feature type="region of interest" description="Disordered" evidence="5">
    <location>
        <begin position="396"/>
        <end position="427"/>
    </location>
</feature>